<organism evidence="5 6">
    <name type="scientific">Patellaria atrata CBS 101060</name>
    <dbReference type="NCBI Taxonomy" id="1346257"/>
    <lineage>
        <taxon>Eukaryota</taxon>
        <taxon>Fungi</taxon>
        <taxon>Dikarya</taxon>
        <taxon>Ascomycota</taxon>
        <taxon>Pezizomycotina</taxon>
        <taxon>Dothideomycetes</taxon>
        <taxon>Dothideomycetes incertae sedis</taxon>
        <taxon>Patellariales</taxon>
        <taxon>Patellariaceae</taxon>
        <taxon>Patellaria</taxon>
    </lineage>
</organism>
<dbReference type="PANTHER" id="PTHR24096">
    <property type="entry name" value="LONG-CHAIN-FATTY-ACID--COA LIGASE"/>
    <property type="match status" value="1"/>
</dbReference>
<dbReference type="EMBL" id="MU006100">
    <property type="protein sequence ID" value="KAF2837361.1"/>
    <property type="molecule type" value="Genomic_DNA"/>
</dbReference>
<dbReference type="GO" id="GO:0016405">
    <property type="term" value="F:CoA-ligase activity"/>
    <property type="evidence" value="ECO:0007669"/>
    <property type="project" value="TreeGrafter"/>
</dbReference>
<dbReference type="InterPro" id="IPR045851">
    <property type="entry name" value="AMP-bd_C_sf"/>
</dbReference>
<comment type="similarity">
    <text evidence="1">Belongs to the ATP-dependent AMP-binding enzyme family.</text>
</comment>
<dbReference type="InterPro" id="IPR000873">
    <property type="entry name" value="AMP-dep_synth/lig_dom"/>
</dbReference>
<evidence type="ECO:0000259" key="3">
    <source>
        <dbReference type="Pfam" id="PF00501"/>
    </source>
</evidence>
<dbReference type="Proteomes" id="UP000799429">
    <property type="component" value="Unassembled WGS sequence"/>
</dbReference>
<dbReference type="AlphaFoldDB" id="A0A9P4S748"/>
<evidence type="ECO:0000313" key="5">
    <source>
        <dbReference type="EMBL" id="KAF2837361.1"/>
    </source>
</evidence>
<dbReference type="Gene3D" id="3.30.300.30">
    <property type="match status" value="1"/>
</dbReference>
<proteinExistence type="inferred from homology"/>
<reference evidence="5" key="1">
    <citation type="journal article" date="2020" name="Stud. Mycol.">
        <title>101 Dothideomycetes genomes: a test case for predicting lifestyles and emergence of pathogens.</title>
        <authorList>
            <person name="Haridas S."/>
            <person name="Albert R."/>
            <person name="Binder M."/>
            <person name="Bloem J."/>
            <person name="Labutti K."/>
            <person name="Salamov A."/>
            <person name="Andreopoulos B."/>
            <person name="Baker S."/>
            <person name="Barry K."/>
            <person name="Bills G."/>
            <person name="Bluhm B."/>
            <person name="Cannon C."/>
            <person name="Castanera R."/>
            <person name="Culley D."/>
            <person name="Daum C."/>
            <person name="Ezra D."/>
            <person name="Gonzalez J."/>
            <person name="Henrissat B."/>
            <person name="Kuo A."/>
            <person name="Liang C."/>
            <person name="Lipzen A."/>
            <person name="Lutzoni F."/>
            <person name="Magnuson J."/>
            <person name="Mondo S."/>
            <person name="Nolan M."/>
            <person name="Ohm R."/>
            <person name="Pangilinan J."/>
            <person name="Park H.-J."/>
            <person name="Ramirez L."/>
            <person name="Alfaro M."/>
            <person name="Sun H."/>
            <person name="Tritt A."/>
            <person name="Yoshinaga Y."/>
            <person name="Zwiers L.-H."/>
            <person name="Turgeon B."/>
            <person name="Goodwin S."/>
            <person name="Spatafora J."/>
            <person name="Crous P."/>
            <person name="Grigoriev I."/>
        </authorList>
    </citation>
    <scope>NUCLEOTIDE SEQUENCE</scope>
    <source>
        <strain evidence="5">CBS 101060</strain>
    </source>
</reference>
<evidence type="ECO:0000313" key="6">
    <source>
        <dbReference type="Proteomes" id="UP000799429"/>
    </source>
</evidence>
<dbReference type="SUPFAM" id="SSF56801">
    <property type="entry name" value="Acetyl-CoA synthetase-like"/>
    <property type="match status" value="1"/>
</dbReference>
<gene>
    <name evidence="5" type="ORF">M501DRAFT_937769</name>
</gene>
<dbReference type="InterPro" id="IPR025110">
    <property type="entry name" value="AMP-bd_C"/>
</dbReference>
<sequence>MHIYKGAPISIPQDLSLTELLHQSAGPAPLPESHLIAKDNLTNRSLTIGELRDRAGRLAKGLVDYYRPKDGDHWAILLPNCVEYIELFHALLWAGGVGCTINYALKAAEIGHALVVTRPSYIFTYGPSIPKIVEAIELASRELHTESISWAHPEIITVISKHSSYMHVPDDFLAPIRLPIPHYPDTRQRVASIHLSSGTTGTPKGVELTHYNFVANCLQLHAYDPAQFGSDMRQVAYTPFAHIGGTTVQIFMGPWAGMLHHAMPAYNLETFAQLVQSNRASNFQGVPGVVLALAGGDVTKRYDFSSARIMNVGGMPLRKEMQERFKKLAPWRFVQVYGMTEAAGYVAYQRLSDTSTEGSMRLLPGLEARLVKENSIDDAPEGGPGELWLRGPNITRGYVFNAEANRTAFPAHGWYNTGDVCTIETNGILKVVGRTKELIKSSGFQVAPAELETLVNSHRHVVEAGVGPIWDEHLVTELPTAYVVLKSSLGTKDERIKALKEIQSEIDGMVSGYKKLRGGVWEVLQLPKNTTGKILRGELKGRRTGLCSLERKDRRVKL</sequence>
<keyword evidence="2" id="KW-0436">Ligase</keyword>
<evidence type="ECO:0000256" key="1">
    <source>
        <dbReference type="ARBA" id="ARBA00006432"/>
    </source>
</evidence>
<name>A0A9P4S748_9PEZI</name>
<evidence type="ECO:0000256" key="2">
    <source>
        <dbReference type="ARBA" id="ARBA00022598"/>
    </source>
</evidence>
<protein>
    <submittedName>
        <fullName evidence="5">AMP-binding enzyme</fullName>
    </submittedName>
</protein>
<keyword evidence="6" id="KW-1185">Reference proteome</keyword>
<feature type="domain" description="AMP-dependent synthetase/ligase" evidence="3">
    <location>
        <begin position="42"/>
        <end position="398"/>
    </location>
</feature>
<dbReference type="Gene3D" id="3.40.50.12780">
    <property type="entry name" value="N-terminal domain of ligase-like"/>
    <property type="match status" value="1"/>
</dbReference>
<dbReference type="OrthoDB" id="1898221at2759"/>
<dbReference type="InterPro" id="IPR020845">
    <property type="entry name" value="AMP-binding_CS"/>
</dbReference>
<comment type="caution">
    <text evidence="5">The sequence shown here is derived from an EMBL/GenBank/DDBJ whole genome shotgun (WGS) entry which is preliminary data.</text>
</comment>
<dbReference type="PANTHER" id="PTHR24096:SF149">
    <property type="entry name" value="AMP-BINDING DOMAIN-CONTAINING PROTEIN-RELATED"/>
    <property type="match status" value="1"/>
</dbReference>
<dbReference type="InterPro" id="IPR042099">
    <property type="entry name" value="ANL_N_sf"/>
</dbReference>
<feature type="domain" description="AMP-binding enzyme C-terminal" evidence="4">
    <location>
        <begin position="450"/>
        <end position="533"/>
    </location>
</feature>
<dbReference type="Pfam" id="PF13193">
    <property type="entry name" value="AMP-binding_C"/>
    <property type="match status" value="1"/>
</dbReference>
<evidence type="ECO:0000259" key="4">
    <source>
        <dbReference type="Pfam" id="PF13193"/>
    </source>
</evidence>
<dbReference type="Pfam" id="PF00501">
    <property type="entry name" value="AMP-binding"/>
    <property type="match status" value="1"/>
</dbReference>
<accession>A0A9P4S748</accession>
<dbReference type="PROSITE" id="PS00455">
    <property type="entry name" value="AMP_BINDING"/>
    <property type="match status" value="1"/>
</dbReference>